<organism evidence="1 2">
    <name type="scientific">Vibrio paucivorans</name>
    <dbReference type="NCBI Taxonomy" id="2829489"/>
    <lineage>
        <taxon>Bacteria</taxon>
        <taxon>Pseudomonadati</taxon>
        <taxon>Pseudomonadota</taxon>
        <taxon>Gammaproteobacteria</taxon>
        <taxon>Vibrionales</taxon>
        <taxon>Vibrionaceae</taxon>
        <taxon>Vibrio</taxon>
    </lineage>
</organism>
<evidence type="ECO:0000313" key="1">
    <source>
        <dbReference type="EMBL" id="MCW8332816.1"/>
    </source>
</evidence>
<protein>
    <recommendedName>
        <fullName evidence="3">Sulfotransferase domain-containing protein</fullName>
    </recommendedName>
</protein>
<gene>
    <name evidence="1" type="ORF">MD483_03090</name>
</gene>
<evidence type="ECO:0000313" key="2">
    <source>
        <dbReference type="Proteomes" id="UP001155586"/>
    </source>
</evidence>
<keyword evidence="2" id="KW-1185">Reference proteome</keyword>
<dbReference type="EMBL" id="JAKRRX010000010">
    <property type="protein sequence ID" value="MCW8332816.1"/>
    <property type="molecule type" value="Genomic_DNA"/>
</dbReference>
<dbReference type="SUPFAM" id="SSF52540">
    <property type="entry name" value="P-loop containing nucleoside triphosphate hydrolases"/>
    <property type="match status" value="1"/>
</dbReference>
<dbReference type="PANTHER" id="PTHR36978:SF4">
    <property type="entry name" value="P-LOOP CONTAINING NUCLEOSIDE TRIPHOSPHATE HYDROLASE PROTEIN"/>
    <property type="match status" value="1"/>
</dbReference>
<comment type="caution">
    <text evidence="1">The sequence shown here is derived from an EMBL/GenBank/DDBJ whole genome shotgun (WGS) entry which is preliminary data.</text>
</comment>
<dbReference type="Pfam" id="PF17784">
    <property type="entry name" value="Sulfotransfer_4"/>
    <property type="match status" value="1"/>
</dbReference>
<name>A0A9X3HPR2_9VIBR</name>
<accession>A0A9X3HPR2</accession>
<dbReference type="PANTHER" id="PTHR36978">
    <property type="entry name" value="P-LOOP CONTAINING NUCLEOTIDE TRIPHOSPHATE HYDROLASE"/>
    <property type="match status" value="1"/>
</dbReference>
<dbReference type="AlphaFoldDB" id="A0A9X3HPR2"/>
<dbReference type="RefSeq" id="WP_265686531.1">
    <property type="nucleotide sequence ID" value="NZ_JAKRRX010000010.1"/>
</dbReference>
<reference evidence="1" key="1">
    <citation type="submission" date="2022-02" db="EMBL/GenBank/DDBJ databases">
        <title>Vibrio sp. nov., a new bacterium isolated from Bohai sea, China.</title>
        <authorList>
            <person name="Yuan Y."/>
        </authorList>
    </citation>
    <scope>NUCLEOTIDE SEQUENCE</scope>
    <source>
        <strain evidence="1">DBSS07</strain>
    </source>
</reference>
<evidence type="ECO:0008006" key="3">
    <source>
        <dbReference type="Google" id="ProtNLM"/>
    </source>
</evidence>
<dbReference type="InterPro" id="IPR027417">
    <property type="entry name" value="P-loop_NTPase"/>
</dbReference>
<proteinExistence type="predicted"/>
<dbReference type="InterPro" id="IPR040632">
    <property type="entry name" value="Sulfotransfer_4"/>
</dbReference>
<dbReference type="Proteomes" id="UP001155586">
    <property type="component" value="Unassembled WGS sequence"/>
</dbReference>
<dbReference type="Gene3D" id="3.40.50.300">
    <property type="entry name" value="P-loop containing nucleotide triphosphate hydrolases"/>
    <property type="match status" value="1"/>
</dbReference>
<sequence>MNKYKEHLKMNRSLNENECLEHYLLHGKSSGHNLLEDWNELAYKNKYGKNYIYRYLSDVFLSKRNNVLIPTMKAKGISSNFEVDDKDYVNVINKIESDKYKYIEISDNYKIKHDHFIDLTKKLENLEPFTYLKVNHGHFDVVEALFATVDSFENSNGNLNQEDCIELALQAYRSQKPNSKIIRNFGNAKFFMDWFASIRHKNDNYHIALSPVGNPCHGITPVGMQKVAQILARVGVSPQTFLDGMALRNITYTGELNRVFKALESYHVLLVANEKVGYLFDRNIVKGKHICIPKSGAIYQFDEILETIKQSISDCNDKPIAILYQCGNLAQVFCHKLYTKYPSVTQIDMGLTLDSYSPELANNFGWYKWNRKELMKKLHLPSDYEYALQQQDARLIKEYADVYYGLKDFNRAYILYSKAYHKAKKPGKHLNNRLSILKEKLFPVKDKVFIIGKNKTGTTSIEKLFRSLGFSLGNQTHFESLVWNYENGDYQSILEGCETSQVFQDVPFSLEKMYPVLHSHFPDAKFIHLEREDKEQWYDSLVRYHKKLLKGKGIEPILSSNNLKKYTYKNFDQYLLEMQRINYGITDESRLYDYDILTGNYDRYNREVKDYFKGNRNFISINLSDDNCRRDLADFLGVDIELITIPHINRSK</sequence>